<dbReference type="Proteomes" id="UP000215914">
    <property type="component" value="Unassembled WGS sequence"/>
</dbReference>
<evidence type="ECO:0000313" key="2">
    <source>
        <dbReference type="EMBL" id="KAF5789256.1"/>
    </source>
</evidence>
<evidence type="ECO:0000259" key="1">
    <source>
        <dbReference type="Pfam" id="PF05699"/>
    </source>
</evidence>
<keyword evidence="3" id="KW-1185">Reference proteome</keyword>
<dbReference type="AlphaFoldDB" id="A0A9K3I3P2"/>
<reference evidence="2" key="2">
    <citation type="submission" date="2020-06" db="EMBL/GenBank/DDBJ databases">
        <title>Helianthus annuus Genome sequencing and assembly Release 2.</title>
        <authorList>
            <person name="Gouzy J."/>
            <person name="Langlade N."/>
            <person name="Munos S."/>
        </authorList>
    </citation>
    <scope>NUCLEOTIDE SEQUENCE</scope>
    <source>
        <tissue evidence="2">Leaves</tissue>
    </source>
</reference>
<protein>
    <submittedName>
        <fullName evidence="2">Transcription factor/ chromatin remodeling BED-type(Zn) family</fullName>
    </submittedName>
</protein>
<dbReference type="Gramene" id="mRNA:HanXRQr2_Chr09g0368991">
    <property type="protein sequence ID" value="mRNA:HanXRQr2_Chr09g0368991"/>
    <property type="gene ID" value="HanXRQr2_Chr09g0368991"/>
</dbReference>
<dbReference type="GO" id="GO:0046983">
    <property type="term" value="F:protein dimerization activity"/>
    <property type="evidence" value="ECO:0007669"/>
    <property type="project" value="InterPro"/>
</dbReference>
<comment type="caution">
    <text evidence="2">The sequence shown here is derived from an EMBL/GenBank/DDBJ whole genome shotgun (WGS) entry which is preliminary data.</text>
</comment>
<accession>A0A9K3I3P2</accession>
<dbReference type="InterPro" id="IPR008906">
    <property type="entry name" value="HATC_C_dom"/>
</dbReference>
<sequence>MCKCKKCGNKYRADSKNGTGNLNRHIQSCVKTTTKDIGQFLLSSNQASFSIGGRILDQYRSTLTPQIVESVICSRDWLFGDSGLQTKEKEAMDAIVEEVISLTQWWRRGNGK</sequence>
<reference evidence="2" key="1">
    <citation type="journal article" date="2017" name="Nature">
        <title>The sunflower genome provides insights into oil metabolism, flowering and Asterid evolution.</title>
        <authorList>
            <person name="Badouin H."/>
            <person name="Gouzy J."/>
            <person name="Grassa C.J."/>
            <person name="Murat F."/>
            <person name="Staton S.E."/>
            <person name="Cottret L."/>
            <person name="Lelandais-Briere C."/>
            <person name="Owens G.L."/>
            <person name="Carrere S."/>
            <person name="Mayjonade B."/>
            <person name="Legrand L."/>
            <person name="Gill N."/>
            <person name="Kane N.C."/>
            <person name="Bowers J.E."/>
            <person name="Hubner S."/>
            <person name="Bellec A."/>
            <person name="Berard A."/>
            <person name="Berges H."/>
            <person name="Blanchet N."/>
            <person name="Boniface M.C."/>
            <person name="Brunel D."/>
            <person name="Catrice O."/>
            <person name="Chaidir N."/>
            <person name="Claudel C."/>
            <person name="Donnadieu C."/>
            <person name="Faraut T."/>
            <person name="Fievet G."/>
            <person name="Helmstetter N."/>
            <person name="King M."/>
            <person name="Knapp S.J."/>
            <person name="Lai Z."/>
            <person name="Le Paslier M.C."/>
            <person name="Lippi Y."/>
            <person name="Lorenzon L."/>
            <person name="Mandel J.R."/>
            <person name="Marage G."/>
            <person name="Marchand G."/>
            <person name="Marquand E."/>
            <person name="Bret-Mestries E."/>
            <person name="Morien E."/>
            <person name="Nambeesan S."/>
            <person name="Nguyen T."/>
            <person name="Pegot-Espagnet P."/>
            <person name="Pouilly N."/>
            <person name="Raftis F."/>
            <person name="Sallet E."/>
            <person name="Schiex T."/>
            <person name="Thomas J."/>
            <person name="Vandecasteele C."/>
            <person name="Vares D."/>
            <person name="Vear F."/>
            <person name="Vautrin S."/>
            <person name="Crespi M."/>
            <person name="Mangin B."/>
            <person name="Burke J.M."/>
            <person name="Salse J."/>
            <person name="Munos S."/>
            <person name="Vincourt P."/>
            <person name="Rieseberg L.H."/>
            <person name="Langlade N.B."/>
        </authorList>
    </citation>
    <scope>NUCLEOTIDE SEQUENCE</scope>
    <source>
        <tissue evidence="2">Leaves</tissue>
    </source>
</reference>
<dbReference type="EMBL" id="MNCJ02000324">
    <property type="protein sequence ID" value="KAF5789256.1"/>
    <property type="molecule type" value="Genomic_DNA"/>
</dbReference>
<organism evidence="2 3">
    <name type="scientific">Helianthus annuus</name>
    <name type="common">Common sunflower</name>
    <dbReference type="NCBI Taxonomy" id="4232"/>
    <lineage>
        <taxon>Eukaryota</taxon>
        <taxon>Viridiplantae</taxon>
        <taxon>Streptophyta</taxon>
        <taxon>Embryophyta</taxon>
        <taxon>Tracheophyta</taxon>
        <taxon>Spermatophyta</taxon>
        <taxon>Magnoliopsida</taxon>
        <taxon>eudicotyledons</taxon>
        <taxon>Gunneridae</taxon>
        <taxon>Pentapetalae</taxon>
        <taxon>asterids</taxon>
        <taxon>campanulids</taxon>
        <taxon>Asterales</taxon>
        <taxon>Asteraceae</taxon>
        <taxon>Asteroideae</taxon>
        <taxon>Heliantheae alliance</taxon>
        <taxon>Heliantheae</taxon>
        <taxon>Helianthus</taxon>
    </lineage>
</organism>
<gene>
    <name evidence="2" type="ORF">HanXRQr2_Chr09g0368991</name>
</gene>
<name>A0A9K3I3P2_HELAN</name>
<evidence type="ECO:0000313" key="3">
    <source>
        <dbReference type="Proteomes" id="UP000215914"/>
    </source>
</evidence>
<feature type="domain" description="HAT C-terminal dimerisation" evidence="1">
    <location>
        <begin position="44"/>
        <end position="78"/>
    </location>
</feature>
<dbReference type="Pfam" id="PF05699">
    <property type="entry name" value="Dimer_Tnp_hAT"/>
    <property type="match status" value="1"/>
</dbReference>
<proteinExistence type="predicted"/>